<proteinExistence type="inferred from homology"/>
<dbReference type="InterPro" id="IPR013785">
    <property type="entry name" value="Aldolase_TIM"/>
</dbReference>
<feature type="domain" description="Glycosyl hydrolase family 36 N-terminal" evidence="10">
    <location>
        <begin position="26"/>
        <end position="279"/>
    </location>
</feature>
<dbReference type="GO" id="GO:0016052">
    <property type="term" value="P:carbohydrate catabolic process"/>
    <property type="evidence" value="ECO:0007669"/>
    <property type="project" value="InterPro"/>
</dbReference>
<dbReference type="Gene3D" id="2.60.40.1180">
    <property type="entry name" value="Golgi alpha-mannosidase II"/>
    <property type="match status" value="1"/>
</dbReference>
<dbReference type="Pfam" id="PF16874">
    <property type="entry name" value="Glyco_hydro_36C"/>
    <property type="match status" value="1"/>
</dbReference>
<dbReference type="FunFam" id="3.20.20.70:FF:000118">
    <property type="entry name" value="Alpha-galactosidase"/>
    <property type="match status" value="1"/>
</dbReference>
<dbReference type="PANTHER" id="PTHR43053:SF3">
    <property type="entry name" value="ALPHA-GALACTOSIDASE C-RELATED"/>
    <property type="match status" value="1"/>
</dbReference>
<dbReference type="CDD" id="cd14791">
    <property type="entry name" value="GH36"/>
    <property type="match status" value="1"/>
</dbReference>
<dbReference type="Pfam" id="PF16875">
    <property type="entry name" value="Glyco_hydro_36N"/>
    <property type="match status" value="1"/>
</dbReference>
<evidence type="ECO:0000256" key="1">
    <source>
        <dbReference type="ARBA" id="ARBA00001255"/>
    </source>
</evidence>
<comment type="caution">
    <text evidence="11">The sequence shown here is derived from an EMBL/GenBank/DDBJ whole genome shotgun (WGS) entry which is preliminary data.</text>
</comment>
<evidence type="ECO:0000256" key="2">
    <source>
        <dbReference type="ARBA" id="ARBA00006202"/>
    </source>
</evidence>
<feature type="binding site" evidence="8">
    <location>
        <begin position="360"/>
        <end position="361"/>
    </location>
    <ligand>
        <name>substrate</name>
    </ligand>
</feature>
<accession>A0A4P5PDQ9</accession>
<sequence>MNIQGLKTITLATECTQISFVVLESGHLALAYFGERLPDTDLAYVITEIKRASYLADTDGIKDFKLEQIPLVYPAFGNPDMRTSAHQESYPDGSRLADFRYHHHEFSIEKEPLEGLPFAQHKEQQVLRIFLQDELTKNELLLQITAFVKQDVFTQSVKYTNHLKEPIFLHFLMSLSIDFLTDKFDLLTLGGAWGRENQLSRQPIRQGFQGIDSKRGASGHGQNPFIALMDPETTEDSGQVIAANLIYSGNFSGKVEVDMHQNCRLQLGINPFEFGWKLNCGEAFQTPEAVFLTTEAGLTEMSHRFHRFFQECLIQSPHRTKERPILLNNWEATYFDFTRTKIIEMVDQACDLGIELFVLDDGWFGKRNDDTTSLGDWFENEEKLGGSLSSLVDEVHQRGLKFGIWVEPEMISLSSQLYEKHPDWLVQVPNRTPQMVRNQYMLDLTRREVQDYLIQTLNQLFAENQIDYVKWDMNRNVTDSYSANLASDQQAEFSHRYILGLYRILAAITSHNPKILFESCAGGGGRCDAGMLYYMPQTWISDDTDAIARLAIQEGTALVYPPVTMGCHVSAVPNHQVGRSTPLKTRALVAQQGNYGYELDILKLTVSERQQVKKQIQEYKKERATLQFGKHTRLAVYDPANEFAWQKENEQTGELIVTHITILARPNTVPKRLKLKGLEATARYLVNKEIHSGQELMKIGLMIDQPVNDFYTTKWKIEKLEDSEYADIEIG</sequence>
<feature type="binding site" evidence="8">
    <location>
        <position position="520"/>
    </location>
    <ligand>
        <name>substrate</name>
    </ligand>
</feature>
<dbReference type="PRINTS" id="PR00743">
    <property type="entry name" value="GLHYDRLASE36"/>
</dbReference>
<dbReference type="InterPro" id="IPR017853">
    <property type="entry name" value="GH"/>
</dbReference>
<evidence type="ECO:0000256" key="8">
    <source>
        <dbReference type="PIRSR" id="PIRSR005536-2"/>
    </source>
</evidence>
<dbReference type="PANTHER" id="PTHR43053">
    <property type="entry name" value="GLYCOSIDASE FAMILY 31"/>
    <property type="match status" value="1"/>
</dbReference>
<evidence type="ECO:0000256" key="7">
    <source>
        <dbReference type="PIRSR" id="PIRSR005536-1"/>
    </source>
</evidence>
<keyword evidence="12" id="KW-1185">Reference proteome</keyword>
<dbReference type="OrthoDB" id="9758822at2"/>
<dbReference type="GO" id="GO:0004557">
    <property type="term" value="F:alpha-galactosidase activity"/>
    <property type="evidence" value="ECO:0007669"/>
    <property type="project" value="UniProtKB-UniRule"/>
</dbReference>
<reference evidence="12" key="1">
    <citation type="submission" date="2019-02" db="EMBL/GenBank/DDBJ databases">
        <title>Draft genome sequence of Enterococcus sp. Gos25-1.</title>
        <authorList>
            <person name="Tanaka N."/>
            <person name="Shiwa Y."/>
            <person name="Fujita N."/>
        </authorList>
    </citation>
    <scope>NUCLEOTIDE SEQUENCE [LARGE SCALE GENOMIC DNA]</scope>
    <source>
        <strain evidence="12">Gos25-1</strain>
    </source>
</reference>
<gene>
    <name evidence="11" type="ORF">NRIC_25850</name>
</gene>
<evidence type="ECO:0000256" key="4">
    <source>
        <dbReference type="ARBA" id="ARBA00022801"/>
    </source>
</evidence>
<dbReference type="SUPFAM" id="SSF51445">
    <property type="entry name" value="(Trans)glycosidases"/>
    <property type="match status" value="1"/>
</dbReference>
<keyword evidence="4 6" id="KW-0378">Hydrolase</keyword>
<dbReference type="InterPro" id="IPR013780">
    <property type="entry name" value="Glyco_hydro_b"/>
</dbReference>
<dbReference type="InterPro" id="IPR038417">
    <property type="entry name" value="Alpga-gal_N_sf"/>
</dbReference>
<dbReference type="EC" id="3.2.1.22" evidence="3 6"/>
<comment type="catalytic activity">
    <reaction evidence="1 6">
        <text>Hydrolysis of terminal, non-reducing alpha-D-galactose residues in alpha-D-galactosides, including galactose oligosaccharides, galactomannans and galactolipids.</text>
        <dbReference type="EC" id="3.2.1.22"/>
    </reaction>
</comment>
<feature type="domain" description="Glycosyl hydrolase family 36 C-terminal" evidence="9">
    <location>
        <begin position="644"/>
        <end position="712"/>
    </location>
</feature>
<evidence type="ECO:0000256" key="3">
    <source>
        <dbReference type="ARBA" id="ARBA00012755"/>
    </source>
</evidence>
<dbReference type="InterPro" id="IPR031704">
    <property type="entry name" value="Glyco_hydro_36_N"/>
</dbReference>
<feature type="active site" description="Nucleophile" evidence="7">
    <location>
        <position position="472"/>
    </location>
</feature>
<name>A0A4P5PDQ9_9ENTE</name>
<dbReference type="EMBL" id="BJCC01000022">
    <property type="protein sequence ID" value="GCF94694.1"/>
    <property type="molecule type" value="Genomic_DNA"/>
</dbReference>
<feature type="binding site" evidence="8">
    <location>
        <begin position="470"/>
        <end position="474"/>
    </location>
    <ligand>
        <name>substrate</name>
    </ligand>
</feature>
<feature type="binding site" evidence="8">
    <location>
        <position position="437"/>
    </location>
    <ligand>
        <name>substrate</name>
    </ligand>
</feature>
<comment type="similarity">
    <text evidence="2">Belongs to the glycosyl hydrolase 36 family.</text>
</comment>
<evidence type="ECO:0000313" key="11">
    <source>
        <dbReference type="EMBL" id="GCF94694.1"/>
    </source>
</evidence>
<dbReference type="PROSITE" id="PS00512">
    <property type="entry name" value="ALPHA_GALACTOSIDASE"/>
    <property type="match status" value="1"/>
</dbReference>
<keyword evidence="5 6" id="KW-0326">Glycosidase</keyword>
<organism evidence="11 12">
    <name type="scientific">Enterococcus florum</name>
    <dbReference type="NCBI Taxonomy" id="2480627"/>
    <lineage>
        <taxon>Bacteria</taxon>
        <taxon>Bacillati</taxon>
        <taxon>Bacillota</taxon>
        <taxon>Bacilli</taxon>
        <taxon>Lactobacillales</taxon>
        <taxon>Enterococcaceae</taxon>
        <taxon>Enterococcus</taxon>
    </lineage>
</organism>
<dbReference type="InterPro" id="IPR050985">
    <property type="entry name" value="Alpha-glycosidase_related"/>
</dbReference>
<feature type="binding site" evidence="8">
    <location>
        <position position="542"/>
    </location>
    <ligand>
        <name>substrate</name>
    </ligand>
</feature>
<evidence type="ECO:0000259" key="10">
    <source>
        <dbReference type="Pfam" id="PF16875"/>
    </source>
</evidence>
<dbReference type="Pfam" id="PF02065">
    <property type="entry name" value="Melibiase"/>
    <property type="match status" value="1"/>
</dbReference>
<evidence type="ECO:0000256" key="5">
    <source>
        <dbReference type="ARBA" id="ARBA00023295"/>
    </source>
</evidence>
<feature type="binding site" evidence="8">
    <location>
        <position position="193"/>
    </location>
    <ligand>
        <name>substrate</name>
    </ligand>
</feature>
<dbReference type="Gene3D" id="3.20.20.70">
    <property type="entry name" value="Aldolase class I"/>
    <property type="match status" value="1"/>
</dbReference>
<protein>
    <recommendedName>
        <fullName evidence="3 6">Alpha-galactosidase</fullName>
        <ecNumber evidence="3 6">3.2.1.22</ecNumber>
    </recommendedName>
</protein>
<evidence type="ECO:0000313" key="12">
    <source>
        <dbReference type="Proteomes" id="UP000290567"/>
    </source>
</evidence>
<dbReference type="InterPro" id="IPR031705">
    <property type="entry name" value="Glyco_hydro_36_C"/>
</dbReference>
<dbReference type="PIRSF" id="PIRSF005536">
    <property type="entry name" value="Agal"/>
    <property type="match status" value="1"/>
</dbReference>
<evidence type="ECO:0000256" key="6">
    <source>
        <dbReference type="PIRNR" id="PIRNR005536"/>
    </source>
</evidence>
<dbReference type="InterPro" id="IPR000111">
    <property type="entry name" value="Glyco_hydro_27/36_CS"/>
</dbReference>
<feature type="active site" description="Proton donor" evidence="7">
    <location>
        <position position="542"/>
    </location>
</feature>
<dbReference type="InterPro" id="IPR002252">
    <property type="entry name" value="Glyco_hydro_36"/>
</dbReference>
<evidence type="ECO:0000259" key="9">
    <source>
        <dbReference type="Pfam" id="PF16874"/>
    </source>
</evidence>
<dbReference type="Proteomes" id="UP000290567">
    <property type="component" value="Unassembled WGS sequence"/>
</dbReference>
<dbReference type="AlphaFoldDB" id="A0A4P5PDQ9"/>
<dbReference type="RefSeq" id="WP_146623108.1">
    <property type="nucleotide sequence ID" value="NZ_BJCC01000022.1"/>
</dbReference>
<dbReference type="Gene3D" id="2.70.98.60">
    <property type="entry name" value="alpha-galactosidase from lactobacil brevis"/>
    <property type="match status" value="1"/>
</dbReference>